<dbReference type="Gene3D" id="1.10.30.50">
    <property type="match status" value="1"/>
</dbReference>
<dbReference type="GO" id="GO:0004519">
    <property type="term" value="F:endonuclease activity"/>
    <property type="evidence" value="ECO:0007669"/>
    <property type="project" value="UniProtKB-KW"/>
</dbReference>
<feature type="domain" description="HNH nuclease" evidence="2">
    <location>
        <begin position="392"/>
        <end position="444"/>
    </location>
</feature>
<feature type="region of interest" description="Disordered" evidence="1">
    <location>
        <begin position="263"/>
        <end position="300"/>
    </location>
</feature>
<sequence>MEDLIARLGELDTALSALVAEVFDSDLLGAATDPQILATMAAAARVSRHAEALLAAAAGHVDERSDRWLDRDQRLSSRMGCRSVAELVERVSLVAPQTANRYVKAGRAVIGRVDATSGERHPRYPGLYAALAAGFVGIDGVLAISGPLDELAPTVSAEARAAADDELGRAARGEGAGDAPPATAADLRQMALVWAMYLDPDGSEPREDRAERKRGLVFGHERNGLVPFHGHLLTEVAAQFRLLSDSMLNPKVDPAFTRGPWFCEDPDDAAAGSENTDADADGDPIAEPDADYTDPRTHPQKQHDVLATILAKVAGSGSVPSIGGAPPTLVVSVRQEDLESGRGHAFLQGVDAPQPLGLARHTGCVGAIQRVVFDRNDRIISLTTTDRVFTHHQRRAIYERDGGCIIPGCHVPPAWCEIHHVTEHSKGGPTSTCNGVPLCWHHHRTFEASGWQIRMNHGVPEIRGPVWWDPLQRWRCVTASPTRLVTRHERAHAGA</sequence>
<evidence type="ECO:0000313" key="4">
    <source>
        <dbReference type="Proteomes" id="UP001317779"/>
    </source>
</evidence>
<keyword evidence="3" id="KW-0255">Endonuclease</keyword>
<gene>
    <name evidence="3" type="ORF">Microterr_10070</name>
</gene>
<dbReference type="CDD" id="cd00085">
    <property type="entry name" value="HNHc"/>
    <property type="match status" value="1"/>
</dbReference>
<organism evidence="3 4">
    <name type="scientific">Microbacterium terricola</name>
    <dbReference type="NCBI Taxonomy" id="344163"/>
    <lineage>
        <taxon>Bacteria</taxon>
        <taxon>Bacillati</taxon>
        <taxon>Actinomycetota</taxon>
        <taxon>Actinomycetes</taxon>
        <taxon>Micrococcales</taxon>
        <taxon>Microbacteriaceae</taxon>
        <taxon>Microbacterium</taxon>
    </lineage>
</organism>
<evidence type="ECO:0000256" key="1">
    <source>
        <dbReference type="SAM" id="MobiDB-lite"/>
    </source>
</evidence>
<dbReference type="RefSeq" id="WP_263795790.1">
    <property type="nucleotide sequence ID" value="NZ_AP027141.1"/>
</dbReference>
<keyword evidence="4" id="KW-1185">Reference proteome</keyword>
<dbReference type="Pfam" id="PF02720">
    <property type="entry name" value="DUF222"/>
    <property type="match status" value="1"/>
</dbReference>
<dbReference type="Proteomes" id="UP001317779">
    <property type="component" value="Chromosome"/>
</dbReference>
<proteinExistence type="predicted"/>
<evidence type="ECO:0000259" key="2">
    <source>
        <dbReference type="SMART" id="SM00507"/>
    </source>
</evidence>
<dbReference type="InterPro" id="IPR003870">
    <property type="entry name" value="DUF222"/>
</dbReference>
<dbReference type="SMART" id="SM00507">
    <property type="entry name" value="HNHc"/>
    <property type="match status" value="1"/>
</dbReference>
<name>A0ABM8DXI6_9MICO</name>
<accession>A0ABM8DXI6</accession>
<evidence type="ECO:0000313" key="3">
    <source>
        <dbReference type="EMBL" id="BDV30347.1"/>
    </source>
</evidence>
<dbReference type="InterPro" id="IPR003615">
    <property type="entry name" value="HNH_nuc"/>
</dbReference>
<keyword evidence="3" id="KW-0540">Nuclease</keyword>
<reference evidence="3 4" key="1">
    <citation type="submission" date="2022-12" db="EMBL/GenBank/DDBJ databases">
        <title>Microbacterium terricola strain KV-448 chromosome, complete genome.</title>
        <authorList>
            <person name="Oshima T."/>
            <person name="Moriya T."/>
            <person name="Bessho Y."/>
        </authorList>
    </citation>
    <scope>NUCLEOTIDE SEQUENCE [LARGE SCALE GENOMIC DNA]</scope>
    <source>
        <strain evidence="3 4">KV-448</strain>
    </source>
</reference>
<protein>
    <submittedName>
        <fullName evidence="3">HNH endonuclease</fullName>
    </submittedName>
</protein>
<dbReference type="EMBL" id="AP027141">
    <property type="protein sequence ID" value="BDV30347.1"/>
    <property type="molecule type" value="Genomic_DNA"/>
</dbReference>
<keyword evidence="3" id="KW-0378">Hydrolase</keyword>
<feature type="compositionally biased region" description="Acidic residues" evidence="1">
    <location>
        <begin position="276"/>
        <end position="292"/>
    </location>
</feature>